<dbReference type="AlphaFoldDB" id="A0A0C3DZY3"/>
<evidence type="ECO:0000313" key="2">
    <source>
        <dbReference type="Proteomes" id="UP000053989"/>
    </source>
</evidence>
<accession>A0A0C3DZY3</accession>
<dbReference type="Proteomes" id="UP000053989">
    <property type="component" value="Unassembled WGS sequence"/>
</dbReference>
<feature type="non-terminal residue" evidence="1">
    <location>
        <position position="1"/>
    </location>
</feature>
<dbReference type="HOGENOM" id="CLU_046162_3_0_1"/>
<evidence type="ECO:0000313" key="1">
    <source>
        <dbReference type="EMBL" id="KIM61804.1"/>
    </source>
</evidence>
<gene>
    <name evidence="1" type="ORF">SCLCIDRAFT_120863</name>
</gene>
<dbReference type="OrthoDB" id="2634326at2759"/>
<organism evidence="1 2">
    <name type="scientific">Scleroderma citrinum Foug A</name>
    <dbReference type="NCBI Taxonomy" id="1036808"/>
    <lineage>
        <taxon>Eukaryota</taxon>
        <taxon>Fungi</taxon>
        <taxon>Dikarya</taxon>
        <taxon>Basidiomycota</taxon>
        <taxon>Agaricomycotina</taxon>
        <taxon>Agaricomycetes</taxon>
        <taxon>Agaricomycetidae</taxon>
        <taxon>Boletales</taxon>
        <taxon>Sclerodermatineae</taxon>
        <taxon>Sclerodermataceae</taxon>
        <taxon>Scleroderma</taxon>
    </lineage>
</organism>
<name>A0A0C3DZY3_9AGAM</name>
<protein>
    <submittedName>
        <fullName evidence="1">Uncharacterized protein</fullName>
    </submittedName>
</protein>
<sequence length="107" mass="12277">LWLVRSILWELYKLNFRYELYALDRTIVPDCWATSEARSQQTLLHSIFPGESGLGMWSEPLPREPHELGMCAHSMEVALPYVNNFRELLSAWPGAPSCLQLPTKMNG</sequence>
<keyword evidence="2" id="KW-1185">Reference proteome</keyword>
<reference evidence="2" key="2">
    <citation type="submission" date="2015-01" db="EMBL/GenBank/DDBJ databases">
        <title>Evolutionary Origins and Diversification of the Mycorrhizal Mutualists.</title>
        <authorList>
            <consortium name="DOE Joint Genome Institute"/>
            <consortium name="Mycorrhizal Genomics Consortium"/>
            <person name="Kohler A."/>
            <person name="Kuo A."/>
            <person name="Nagy L.G."/>
            <person name="Floudas D."/>
            <person name="Copeland A."/>
            <person name="Barry K.W."/>
            <person name="Cichocki N."/>
            <person name="Veneault-Fourrey C."/>
            <person name="LaButti K."/>
            <person name="Lindquist E.A."/>
            <person name="Lipzen A."/>
            <person name="Lundell T."/>
            <person name="Morin E."/>
            <person name="Murat C."/>
            <person name="Riley R."/>
            <person name="Ohm R."/>
            <person name="Sun H."/>
            <person name="Tunlid A."/>
            <person name="Henrissat B."/>
            <person name="Grigoriev I.V."/>
            <person name="Hibbett D.S."/>
            <person name="Martin F."/>
        </authorList>
    </citation>
    <scope>NUCLEOTIDE SEQUENCE [LARGE SCALE GENOMIC DNA]</scope>
    <source>
        <strain evidence="2">Foug A</strain>
    </source>
</reference>
<dbReference type="EMBL" id="KN822047">
    <property type="protein sequence ID" value="KIM61804.1"/>
    <property type="molecule type" value="Genomic_DNA"/>
</dbReference>
<proteinExistence type="predicted"/>
<reference evidence="1 2" key="1">
    <citation type="submission" date="2014-04" db="EMBL/GenBank/DDBJ databases">
        <authorList>
            <consortium name="DOE Joint Genome Institute"/>
            <person name="Kuo A."/>
            <person name="Kohler A."/>
            <person name="Nagy L.G."/>
            <person name="Floudas D."/>
            <person name="Copeland A."/>
            <person name="Barry K.W."/>
            <person name="Cichocki N."/>
            <person name="Veneault-Fourrey C."/>
            <person name="LaButti K."/>
            <person name="Lindquist E.A."/>
            <person name="Lipzen A."/>
            <person name="Lundell T."/>
            <person name="Morin E."/>
            <person name="Murat C."/>
            <person name="Sun H."/>
            <person name="Tunlid A."/>
            <person name="Henrissat B."/>
            <person name="Grigoriev I.V."/>
            <person name="Hibbett D.S."/>
            <person name="Martin F."/>
            <person name="Nordberg H.P."/>
            <person name="Cantor M.N."/>
            <person name="Hua S.X."/>
        </authorList>
    </citation>
    <scope>NUCLEOTIDE SEQUENCE [LARGE SCALE GENOMIC DNA]</scope>
    <source>
        <strain evidence="1 2">Foug A</strain>
    </source>
</reference>
<dbReference type="InParanoid" id="A0A0C3DZY3"/>